<accession>D3ASS3</accession>
<dbReference type="InterPro" id="IPR017850">
    <property type="entry name" value="Alkaline_phosphatase_core_sf"/>
</dbReference>
<proteinExistence type="predicted"/>
<evidence type="ECO:0000313" key="2">
    <source>
        <dbReference type="Proteomes" id="UP000004968"/>
    </source>
</evidence>
<comment type="caution">
    <text evidence="1">The sequence shown here is derived from an EMBL/GenBank/DDBJ whole genome shotgun (WGS) entry which is preliminary data.</text>
</comment>
<reference evidence="1 2" key="1">
    <citation type="submission" date="2010-01" db="EMBL/GenBank/DDBJ databases">
        <authorList>
            <person name="Weinstock G."/>
            <person name="Sodergren E."/>
            <person name="Clifton S."/>
            <person name="Fulton L."/>
            <person name="Fulton B."/>
            <person name="Courtney L."/>
            <person name="Fronick C."/>
            <person name="Harrison M."/>
            <person name="Strong C."/>
            <person name="Farmer C."/>
            <person name="Delahaunty K."/>
            <person name="Markovic C."/>
            <person name="Hall O."/>
            <person name="Minx P."/>
            <person name="Tomlinson C."/>
            <person name="Mitreva M."/>
            <person name="Nelson J."/>
            <person name="Hou S."/>
            <person name="Wollam A."/>
            <person name="Pepin K.H."/>
            <person name="Johnson M."/>
            <person name="Bhonagiri V."/>
            <person name="Nash W.E."/>
            <person name="Warren W."/>
            <person name="Chinwalla A."/>
            <person name="Mardis E.R."/>
            <person name="Wilson R.K."/>
        </authorList>
    </citation>
    <scope>NUCLEOTIDE SEQUENCE [LARGE SCALE GENOMIC DNA]</scope>
    <source>
        <strain evidence="1 2">DSM 13479</strain>
    </source>
</reference>
<feature type="non-terminal residue" evidence="1">
    <location>
        <position position="1"/>
    </location>
</feature>
<dbReference type="AlphaFoldDB" id="D3ASS3"/>
<gene>
    <name evidence="1" type="ORF">CLOSTHATH_06681</name>
</gene>
<dbReference type="SUPFAM" id="SSF53649">
    <property type="entry name" value="Alkaline phosphatase-like"/>
    <property type="match status" value="1"/>
</dbReference>
<dbReference type="EMBL" id="ACIO01000824">
    <property type="protein sequence ID" value="EFC95135.1"/>
    <property type="molecule type" value="Genomic_DNA"/>
</dbReference>
<dbReference type="Gene3D" id="3.40.720.10">
    <property type="entry name" value="Alkaline Phosphatase, subunit A"/>
    <property type="match status" value="1"/>
</dbReference>
<name>D3ASS3_9FIRM</name>
<dbReference type="HOGENOM" id="CLU_2854936_0_0_9"/>
<protein>
    <submittedName>
        <fullName evidence="1">Uncharacterized protein</fullName>
    </submittedName>
</protein>
<evidence type="ECO:0000313" key="1">
    <source>
        <dbReference type="EMBL" id="EFC95135.1"/>
    </source>
</evidence>
<organism evidence="1 2">
    <name type="scientific">Hungatella hathewayi DSM 13479</name>
    <dbReference type="NCBI Taxonomy" id="566550"/>
    <lineage>
        <taxon>Bacteria</taxon>
        <taxon>Bacillati</taxon>
        <taxon>Bacillota</taxon>
        <taxon>Clostridia</taxon>
        <taxon>Lachnospirales</taxon>
        <taxon>Lachnospiraceae</taxon>
        <taxon>Hungatella</taxon>
    </lineage>
</organism>
<dbReference type="Proteomes" id="UP000004968">
    <property type="component" value="Unassembled WGS sequence"/>
</dbReference>
<sequence>VSSHGHLPHKGPQPIFFMSGPDVKAGAVMERQRIIDEAPTFAYMLGVSMEEAQGRCMEELLLKP</sequence>